<organism evidence="1 2">
    <name type="scientific">Hypoxylon rubiginosum</name>
    <dbReference type="NCBI Taxonomy" id="110542"/>
    <lineage>
        <taxon>Eukaryota</taxon>
        <taxon>Fungi</taxon>
        <taxon>Dikarya</taxon>
        <taxon>Ascomycota</taxon>
        <taxon>Pezizomycotina</taxon>
        <taxon>Sordariomycetes</taxon>
        <taxon>Xylariomycetidae</taxon>
        <taxon>Xylariales</taxon>
        <taxon>Hypoxylaceae</taxon>
        <taxon>Hypoxylon</taxon>
    </lineage>
</organism>
<protein>
    <submittedName>
        <fullName evidence="1">Uncharacterized protein</fullName>
    </submittedName>
</protein>
<sequence length="230" mass="26620">MGVKNLICVRNNGKWAVAQRSNLDGFPTGQGLILFKFLRDEENVARLRAGLAHTFEATNDLFDEMDQVILSERRRLERQDPADLYDYITSRRQFLRSLPRGPIGESTTRSYLDSFDLATELFPSLSRNTGAKILDIIANADAQHRVPIKMDLAFAGDSFNCEWAYIVDLDEERLKIFGGRDITDENHPFNEQFNTLGDWLDVPKLLLTYTFAELRGWDEEEYRRCMRGYH</sequence>
<evidence type="ECO:0000313" key="1">
    <source>
        <dbReference type="EMBL" id="KAI6089203.1"/>
    </source>
</evidence>
<dbReference type="Proteomes" id="UP001497680">
    <property type="component" value="Unassembled WGS sequence"/>
</dbReference>
<accession>A0ACC0D8Y9</accession>
<reference evidence="1 2" key="1">
    <citation type="journal article" date="2022" name="New Phytol.">
        <title>Ecological generalism drives hyperdiversity of secondary metabolite gene clusters in xylarialean endophytes.</title>
        <authorList>
            <person name="Franco M.E.E."/>
            <person name="Wisecaver J.H."/>
            <person name="Arnold A.E."/>
            <person name="Ju Y.M."/>
            <person name="Slot J.C."/>
            <person name="Ahrendt S."/>
            <person name="Moore L.P."/>
            <person name="Eastman K.E."/>
            <person name="Scott K."/>
            <person name="Konkel Z."/>
            <person name="Mondo S.J."/>
            <person name="Kuo A."/>
            <person name="Hayes R.D."/>
            <person name="Haridas S."/>
            <person name="Andreopoulos B."/>
            <person name="Riley R."/>
            <person name="LaButti K."/>
            <person name="Pangilinan J."/>
            <person name="Lipzen A."/>
            <person name="Amirebrahimi M."/>
            <person name="Yan J."/>
            <person name="Adam C."/>
            <person name="Keymanesh K."/>
            <person name="Ng V."/>
            <person name="Louie K."/>
            <person name="Northen T."/>
            <person name="Drula E."/>
            <person name="Henrissat B."/>
            <person name="Hsieh H.M."/>
            <person name="Youens-Clark K."/>
            <person name="Lutzoni F."/>
            <person name="Miadlikowska J."/>
            <person name="Eastwood D.C."/>
            <person name="Hamelin R.C."/>
            <person name="Grigoriev I.V."/>
            <person name="U'Ren J.M."/>
        </authorList>
    </citation>
    <scope>NUCLEOTIDE SEQUENCE [LARGE SCALE GENOMIC DNA]</scope>
    <source>
        <strain evidence="1 2">ER1909</strain>
    </source>
</reference>
<evidence type="ECO:0000313" key="2">
    <source>
        <dbReference type="Proteomes" id="UP001497680"/>
    </source>
</evidence>
<comment type="caution">
    <text evidence="1">The sequence shown here is derived from an EMBL/GenBank/DDBJ whole genome shotgun (WGS) entry which is preliminary data.</text>
</comment>
<dbReference type="EMBL" id="MU394297">
    <property type="protein sequence ID" value="KAI6089203.1"/>
    <property type="molecule type" value="Genomic_DNA"/>
</dbReference>
<name>A0ACC0D8Y9_9PEZI</name>
<gene>
    <name evidence="1" type="ORF">F4821DRAFT_257355</name>
</gene>
<keyword evidence="2" id="KW-1185">Reference proteome</keyword>
<proteinExistence type="predicted"/>